<gene>
    <name evidence="2" type="ORF">TRFO_12052</name>
</gene>
<reference evidence="2" key="1">
    <citation type="submission" date="2016-10" db="EMBL/GenBank/DDBJ databases">
        <authorList>
            <person name="Benchimol M."/>
            <person name="Almeida L.G."/>
            <person name="Vasconcelos A.T."/>
            <person name="Perreira-Neves A."/>
            <person name="Rosa I.A."/>
            <person name="Tasca T."/>
            <person name="Bogo M.R."/>
            <person name="de Souza W."/>
        </authorList>
    </citation>
    <scope>NUCLEOTIDE SEQUENCE [LARGE SCALE GENOMIC DNA]</scope>
    <source>
        <strain evidence="2">K</strain>
    </source>
</reference>
<comment type="caution">
    <text evidence="2">The sequence shown here is derived from an EMBL/GenBank/DDBJ whole genome shotgun (WGS) entry which is preliminary data.</text>
</comment>
<feature type="region of interest" description="Disordered" evidence="1">
    <location>
        <begin position="468"/>
        <end position="508"/>
    </location>
</feature>
<sequence length="546" mass="62890">MPDSEPSGRTSFLHKKDNLNYQILHIIGNKVMNFRASYRNKKVDVKHLKDGINLNNCKKWFFSQKDYTFYALLNNNAFIVYSCTEKGLRVEKYNYFYDESTILPNELALIPSTLTNHPYFRFSSGISYILKLKYENYTDYGIIEQLYQNDESQLSFVVSTIHKKFRKVVSVPRVQSDLPISFISHEKVVFAFVPNCFVAMIDFSLQHPHISIMPRSLSKSESSMFSTSIGSSNFITDLDSGKLFNCYLSLHEIPNTLNFGDRTIISILARITASLPKYISIPAIIDHLPNDISLVQYYFLNVFNFIKQTTPPTQIVLKSNIRRKSEVPQNKTSLLSFFKKSNTKNNDRRQSDDKCIYLESEGESGSGFSEGNKENKRVNLLEEIQESIFSWKSEKTPSKSNIFSVELSSIYEAKLLDIKDFPVDLIYECTQNVEKLCPVTIKHHLTANKVINCLSSSKEADFWSSRFLDEENPNSQPNSKPNSSQNSMKMKTVDLKKKRENRKKNKIEKNLINKEGIKEALTSFPLKNIDQLDMLPKTNYLCVKSV</sequence>
<organism evidence="2 3">
    <name type="scientific">Tritrichomonas foetus</name>
    <dbReference type="NCBI Taxonomy" id="1144522"/>
    <lineage>
        <taxon>Eukaryota</taxon>
        <taxon>Metamonada</taxon>
        <taxon>Parabasalia</taxon>
        <taxon>Tritrichomonadida</taxon>
        <taxon>Tritrichomonadidae</taxon>
        <taxon>Tritrichomonas</taxon>
    </lineage>
</organism>
<evidence type="ECO:0000313" key="2">
    <source>
        <dbReference type="EMBL" id="OHS93047.1"/>
    </source>
</evidence>
<dbReference type="GeneID" id="94831100"/>
<evidence type="ECO:0000313" key="3">
    <source>
        <dbReference type="Proteomes" id="UP000179807"/>
    </source>
</evidence>
<proteinExistence type="predicted"/>
<dbReference type="AlphaFoldDB" id="A0A1J4J4G8"/>
<feature type="compositionally biased region" description="Low complexity" evidence="1">
    <location>
        <begin position="473"/>
        <end position="490"/>
    </location>
</feature>
<dbReference type="EMBL" id="MLAK01001437">
    <property type="protein sequence ID" value="OHS93047.1"/>
    <property type="molecule type" value="Genomic_DNA"/>
</dbReference>
<protein>
    <recommendedName>
        <fullName evidence="4">Anaphase-promoting complex subunit 1</fullName>
    </recommendedName>
</protein>
<name>A0A1J4J4G8_9EUKA</name>
<dbReference type="OrthoDB" id="10540767at2759"/>
<keyword evidence="3" id="KW-1185">Reference proteome</keyword>
<dbReference type="VEuPathDB" id="TrichDB:TRFO_12052"/>
<dbReference type="RefSeq" id="XP_068346184.1">
    <property type="nucleotide sequence ID" value="XM_068496396.1"/>
</dbReference>
<accession>A0A1J4J4G8</accession>
<evidence type="ECO:0000256" key="1">
    <source>
        <dbReference type="SAM" id="MobiDB-lite"/>
    </source>
</evidence>
<dbReference type="Proteomes" id="UP000179807">
    <property type="component" value="Unassembled WGS sequence"/>
</dbReference>
<evidence type="ECO:0008006" key="4">
    <source>
        <dbReference type="Google" id="ProtNLM"/>
    </source>
</evidence>